<reference evidence="2 3" key="1">
    <citation type="journal article" date="2024" name="G3 (Bethesda)">
        <title>Genome assembly of Hibiscus sabdariffa L. provides insights into metabolisms of medicinal natural products.</title>
        <authorList>
            <person name="Kim T."/>
        </authorList>
    </citation>
    <scope>NUCLEOTIDE SEQUENCE [LARGE SCALE GENOMIC DNA]</scope>
    <source>
        <strain evidence="2">TK-2024</strain>
        <tissue evidence="2">Old leaves</tissue>
    </source>
</reference>
<feature type="region of interest" description="Disordered" evidence="1">
    <location>
        <begin position="506"/>
        <end position="557"/>
    </location>
</feature>
<evidence type="ECO:0000313" key="2">
    <source>
        <dbReference type="EMBL" id="KAK9000714.1"/>
    </source>
</evidence>
<protein>
    <recommendedName>
        <fullName evidence="4">Protein LNK1-like</fullName>
    </recommendedName>
</protein>
<feature type="compositionally biased region" description="Polar residues" evidence="1">
    <location>
        <begin position="245"/>
        <end position="259"/>
    </location>
</feature>
<accession>A0ABR2QJL7</accession>
<dbReference type="EMBL" id="JBBPBN010000037">
    <property type="protein sequence ID" value="KAK9000714.1"/>
    <property type="molecule type" value="Genomic_DNA"/>
</dbReference>
<evidence type="ECO:0008006" key="4">
    <source>
        <dbReference type="Google" id="ProtNLM"/>
    </source>
</evidence>
<proteinExistence type="predicted"/>
<feature type="compositionally biased region" description="Polar residues" evidence="1">
    <location>
        <begin position="516"/>
        <end position="533"/>
    </location>
</feature>
<organism evidence="2 3">
    <name type="scientific">Hibiscus sabdariffa</name>
    <name type="common">roselle</name>
    <dbReference type="NCBI Taxonomy" id="183260"/>
    <lineage>
        <taxon>Eukaryota</taxon>
        <taxon>Viridiplantae</taxon>
        <taxon>Streptophyta</taxon>
        <taxon>Embryophyta</taxon>
        <taxon>Tracheophyta</taxon>
        <taxon>Spermatophyta</taxon>
        <taxon>Magnoliopsida</taxon>
        <taxon>eudicotyledons</taxon>
        <taxon>Gunneridae</taxon>
        <taxon>Pentapetalae</taxon>
        <taxon>rosids</taxon>
        <taxon>malvids</taxon>
        <taxon>Malvales</taxon>
        <taxon>Malvaceae</taxon>
        <taxon>Malvoideae</taxon>
        <taxon>Hibiscus</taxon>
    </lineage>
</organism>
<dbReference type="PANTHER" id="PTHR33334:SF8">
    <property type="entry name" value="PROTEIN LNK1"/>
    <property type="match status" value="1"/>
</dbReference>
<feature type="compositionally biased region" description="Low complexity" evidence="1">
    <location>
        <begin position="226"/>
        <end position="236"/>
    </location>
</feature>
<gene>
    <name evidence="2" type="ORF">V6N11_081202</name>
</gene>
<feature type="compositionally biased region" description="Basic and acidic residues" evidence="1">
    <location>
        <begin position="538"/>
        <end position="557"/>
    </location>
</feature>
<name>A0ABR2QJL7_9ROSI</name>
<feature type="region of interest" description="Disordered" evidence="1">
    <location>
        <begin position="183"/>
        <end position="259"/>
    </location>
</feature>
<dbReference type="InterPro" id="IPR039928">
    <property type="entry name" value="LNK"/>
</dbReference>
<evidence type="ECO:0000313" key="3">
    <source>
        <dbReference type="Proteomes" id="UP001396334"/>
    </source>
</evidence>
<dbReference type="PANTHER" id="PTHR33334">
    <property type="entry name" value="PROTEIN LNK1"/>
    <property type="match status" value="1"/>
</dbReference>
<sequence length="557" mass="61196">MSDFMYELEDNVWDEFGSSTTDDHIVPHPVDEYGAQFKVRGDGRMKPRHEVTGVAGNADNTTKYGDTESLKEVTDDPVLVDNCATESNNIYRFPLNHTSEANDDLRFFNNNHGDKENSDLLCYGWGDIGNFEDVDRMFRNCDSTFGLGSLSNKDDLCWVSSSQATGGSHDVLKADGKMNSLAENCATSTPDAGPSTIDSNKNSVLQDDKISSLGMSSRNSGLAHMSSLNASNNGSGSKDGLIPNEQISPENNQSKQLSASGERIDCYLQNGNSYHQYGNIKQLAEVKKHPSSDASCQLFSPLDLQQHKQNIGPDSAQSINRGHSFEVPDIIMNEKRGKLYHQQDTQAPLNRIVNQARVERQIAFYDPVTAQKQVSQTEQDEGHSEVEGFSVGKQAELGSSNGQESSCVSSMLDQVSLEATSFRQLQQVMEKLDIRTKLCIRDSLYRLARSAEQRHNCANTKSGSRDDKDASGPLEAEETSKCTRFMDIETDTNPIDRSIAHLLFHRPSDPSLRPATDTTSLKSHGTIRGSTATPPVIAEKHIGKDGTEAGPDEKLLS</sequence>
<feature type="region of interest" description="Disordered" evidence="1">
    <location>
        <begin position="452"/>
        <end position="481"/>
    </location>
</feature>
<evidence type="ECO:0000256" key="1">
    <source>
        <dbReference type="SAM" id="MobiDB-lite"/>
    </source>
</evidence>
<dbReference type="Proteomes" id="UP001396334">
    <property type="component" value="Unassembled WGS sequence"/>
</dbReference>
<keyword evidence="3" id="KW-1185">Reference proteome</keyword>
<feature type="compositionally biased region" description="Polar residues" evidence="1">
    <location>
        <begin position="183"/>
        <end position="205"/>
    </location>
</feature>
<comment type="caution">
    <text evidence="2">The sequence shown here is derived from an EMBL/GenBank/DDBJ whole genome shotgun (WGS) entry which is preliminary data.</text>
</comment>